<evidence type="ECO:0000256" key="5">
    <source>
        <dbReference type="SAM" id="Phobius"/>
    </source>
</evidence>
<evidence type="ECO:0000256" key="4">
    <source>
        <dbReference type="ARBA" id="ARBA00023136"/>
    </source>
</evidence>
<keyword evidence="3 5" id="KW-1133">Transmembrane helix</keyword>
<dbReference type="Gene3D" id="1.20.120.1630">
    <property type="match status" value="1"/>
</dbReference>
<evidence type="ECO:0000256" key="1">
    <source>
        <dbReference type="ARBA" id="ARBA00004141"/>
    </source>
</evidence>
<feature type="transmembrane region" description="Helical" evidence="5">
    <location>
        <begin position="127"/>
        <end position="145"/>
    </location>
</feature>
<organism evidence="6">
    <name type="scientific">uncultured Acidobacteriota bacterium</name>
    <dbReference type="NCBI Taxonomy" id="171953"/>
    <lineage>
        <taxon>Bacteria</taxon>
        <taxon>Pseudomonadati</taxon>
        <taxon>Acidobacteriota</taxon>
        <taxon>environmental samples</taxon>
    </lineage>
</organism>
<dbReference type="InterPro" id="IPR052527">
    <property type="entry name" value="Metal_cation-efflux_comp"/>
</dbReference>
<evidence type="ECO:0000313" key="6">
    <source>
        <dbReference type="EMBL" id="BAL54161.1"/>
    </source>
</evidence>
<feature type="transmembrane region" description="Helical" evidence="5">
    <location>
        <begin position="46"/>
        <end position="69"/>
    </location>
</feature>
<dbReference type="GO" id="GO:0032259">
    <property type="term" value="P:methylation"/>
    <property type="evidence" value="ECO:0007669"/>
    <property type="project" value="UniProtKB-KW"/>
</dbReference>
<gene>
    <name evidence="6" type="ORF">HGMM_F13B08C19</name>
</gene>
<feature type="transmembrane region" description="Helical" evidence="5">
    <location>
        <begin position="75"/>
        <end position="95"/>
    </location>
</feature>
<keyword evidence="2 5" id="KW-0812">Transmembrane</keyword>
<dbReference type="GO" id="GO:0004671">
    <property type="term" value="F:protein C-terminal S-isoprenylcysteine carboxyl O-methyltransferase activity"/>
    <property type="evidence" value="ECO:0007669"/>
    <property type="project" value="InterPro"/>
</dbReference>
<dbReference type="EMBL" id="AP011679">
    <property type="protein sequence ID" value="BAL54161.1"/>
    <property type="molecule type" value="Genomic_DNA"/>
</dbReference>
<accession>H5SDC5</accession>
<evidence type="ECO:0000256" key="2">
    <source>
        <dbReference type="ARBA" id="ARBA00022692"/>
    </source>
</evidence>
<proteinExistence type="predicted"/>
<sequence>MILAQAADMNSVFHALFWISLGACGVAEIVLGRLPLGPKDRRDRHSLLWLGIVQATGILSVALTTASAPETFCRLLWDGIGNALGGLLAATGIFIRWQAKRTLGRFFTARVTILPDHQLIQRGLYRYIRHPGYLGILLFFLGWPLLVGHRVGILTLWIPALIAYLYRIAVEEAALGEAFGARYREYQQRTARLLPFLW</sequence>
<reference evidence="6" key="1">
    <citation type="journal article" date="2005" name="Environ. Microbiol.">
        <title>Genetic and functional properties of uncultivated thermophilic crenarchaeotes from a subsurface gold mine as revealed by analysis of genome fragments.</title>
        <authorList>
            <person name="Nunoura T."/>
            <person name="Hirayama H."/>
            <person name="Takami H."/>
            <person name="Oida H."/>
            <person name="Nishi S."/>
            <person name="Shimamura S."/>
            <person name="Suzuki Y."/>
            <person name="Inagaki F."/>
            <person name="Takai K."/>
            <person name="Nealson K.H."/>
            <person name="Horikoshi K."/>
        </authorList>
    </citation>
    <scope>NUCLEOTIDE SEQUENCE</scope>
</reference>
<reference evidence="6" key="2">
    <citation type="journal article" date="2012" name="PLoS ONE">
        <title>A Deeply Branching Thermophilic Bacterium with an Ancient Acetyl-CoA Pathway Dominates a Subsurface Ecosystem.</title>
        <authorList>
            <person name="Takami H."/>
            <person name="Noguchi H."/>
            <person name="Takaki Y."/>
            <person name="Uchiyama I."/>
            <person name="Toyoda A."/>
            <person name="Nishi S."/>
            <person name="Chee G.-J."/>
            <person name="Arai W."/>
            <person name="Nunoura T."/>
            <person name="Itoh T."/>
            <person name="Hattori M."/>
            <person name="Takai K."/>
        </authorList>
    </citation>
    <scope>NUCLEOTIDE SEQUENCE</scope>
</reference>
<dbReference type="Pfam" id="PF04140">
    <property type="entry name" value="ICMT"/>
    <property type="match status" value="1"/>
</dbReference>
<feature type="transmembrane region" description="Helical" evidence="5">
    <location>
        <begin position="12"/>
        <end position="34"/>
    </location>
</feature>
<keyword evidence="6" id="KW-0808">Transferase</keyword>
<name>H5SDC5_9BACT</name>
<dbReference type="GO" id="GO:0016020">
    <property type="term" value="C:membrane"/>
    <property type="evidence" value="ECO:0007669"/>
    <property type="project" value="UniProtKB-SubCell"/>
</dbReference>
<evidence type="ECO:0000256" key="3">
    <source>
        <dbReference type="ARBA" id="ARBA00022989"/>
    </source>
</evidence>
<comment type="subcellular location">
    <subcellularLocation>
        <location evidence="1">Membrane</location>
        <topology evidence="1">Multi-pass membrane protein</topology>
    </subcellularLocation>
</comment>
<protein>
    <submittedName>
        <fullName evidence="6">Protein-S isoprenylcysteine O-methyltransferase</fullName>
    </submittedName>
</protein>
<dbReference type="InterPro" id="IPR007269">
    <property type="entry name" value="ICMT_MeTrfase"/>
</dbReference>
<dbReference type="PANTHER" id="PTHR43847">
    <property type="entry name" value="BLL3993 PROTEIN"/>
    <property type="match status" value="1"/>
</dbReference>
<keyword evidence="4 5" id="KW-0472">Membrane</keyword>
<dbReference type="PANTHER" id="PTHR43847:SF1">
    <property type="entry name" value="BLL3993 PROTEIN"/>
    <property type="match status" value="1"/>
</dbReference>
<keyword evidence="6" id="KW-0489">Methyltransferase</keyword>
<dbReference type="AlphaFoldDB" id="H5SDC5"/>